<dbReference type="InterPro" id="IPR036864">
    <property type="entry name" value="Zn2-C6_fun-type_DNA-bd_sf"/>
</dbReference>
<dbReference type="EMBL" id="JABAYA010000175">
    <property type="protein sequence ID" value="KAF7722815.1"/>
    <property type="molecule type" value="Genomic_DNA"/>
</dbReference>
<name>A0A8H7BGF6_9FUNG</name>
<evidence type="ECO:0000313" key="2">
    <source>
        <dbReference type="EMBL" id="KAF7722815.1"/>
    </source>
</evidence>
<dbReference type="Proteomes" id="UP000605846">
    <property type="component" value="Unassembled WGS sequence"/>
</dbReference>
<organism evidence="2 3">
    <name type="scientific">Apophysomyces ossiformis</name>
    <dbReference type="NCBI Taxonomy" id="679940"/>
    <lineage>
        <taxon>Eukaryota</taxon>
        <taxon>Fungi</taxon>
        <taxon>Fungi incertae sedis</taxon>
        <taxon>Mucoromycota</taxon>
        <taxon>Mucoromycotina</taxon>
        <taxon>Mucoromycetes</taxon>
        <taxon>Mucorales</taxon>
        <taxon>Mucorineae</taxon>
        <taxon>Mucoraceae</taxon>
        <taxon>Apophysomyces</taxon>
    </lineage>
</organism>
<dbReference type="AlphaFoldDB" id="A0A8H7BGF6"/>
<reference evidence="2" key="1">
    <citation type="submission" date="2020-01" db="EMBL/GenBank/DDBJ databases">
        <title>Genome Sequencing of Three Apophysomyces-Like Fungal Strains Confirms a Novel Fungal Genus in the Mucoromycota with divergent Burkholderia-like Endosymbiotic Bacteria.</title>
        <authorList>
            <person name="Stajich J.E."/>
            <person name="Macias A.M."/>
            <person name="Carter-House D."/>
            <person name="Lovett B."/>
            <person name="Kasson L.R."/>
            <person name="Berry K."/>
            <person name="Grigoriev I."/>
            <person name="Chang Y."/>
            <person name="Spatafora J."/>
            <person name="Kasson M.T."/>
        </authorList>
    </citation>
    <scope>NUCLEOTIDE SEQUENCE</scope>
    <source>
        <strain evidence="2">NRRL A-21654</strain>
    </source>
</reference>
<keyword evidence="3" id="KW-1185">Reference proteome</keyword>
<dbReference type="SUPFAM" id="SSF57701">
    <property type="entry name" value="Zn2/Cys6 DNA-binding domain"/>
    <property type="match status" value="1"/>
</dbReference>
<proteinExistence type="predicted"/>
<protein>
    <recommendedName>
        <fullName evidence="1">Zn(2)-C6 fungal-type domain-containing protein</fullName>
    </recommendedName>
</protein>
<dbReference type="InterPro" id="IPR001138">
    <property type="entry name" value="Zn2Cys6_DnaBD"/>
</dbReference>
<dbReference type="Pfam" id="PF00172">
    <property type="entry name" value="Zn_clus"/>
    <property type="match status" value="1"/>
</dbReference>
<dbReference type="CDD" id="cd00067">
    <property type="entry name" value="GAL4"/>
    <property type="match status" value="1"/>
</dbReference>
<accession>A0A8H7BGF6</accession>
<evidence type="ECO:0000313" key="3">
    <source>
        <dbReference type="Proteomes" id="UP000605846"/>
    </source>
</evidence>
<comment type="caution">
    <text evidence="2">The sequence shown here is derived from an EMBL/GenBank/DDBJ whole genome shotgun (WGS) entry which is preliminary data.</text>
</comment>
<dbReference type="OrthoDB" id="2273456at2759"/>
<dbReference type="GO" id="GO:0000981">
    <property type="term" value="F:DNA-binding transcription factor activity, RNA polymerase II-specific"/>
    <property type="evidence" value="ECO:0007669"/>
    <property type="project" value="InterPro"/>
</dbReference>
<evidence type="ECO:0000259" key="1">
    <source>
        <dbReference type="PROSITE" id="PS50048"/>
    </source>
</evidence>
<dbReference type="GO" id="GO:0008270">
    <property type="term" value="F:zinc ion binding"/>
    <property type="evidence" value="ECO:0007669"/>
    <property type="project" value="InterPro"/>
</dbReference>
<gene>
    <name evidence="2" type="ORF">EC973_002660</name>
</gene>
<feature type="domain" description="Zn(2)-C6 fungal-type" evidence="1">
    <location>
        <begin position="1"/>
        <end position="29"/>
    </location>
</feature>
<dbReference type="Gene3D" id="4.10.240.10">
    <property type="entry name" value="Zn(2)-C6 fungal-type DNA-binding domain"/>
    <property type="match status" value="1"/>
</dbReference>
<dbReference type="PROSITE" id="PS50048">
    <property type="entry name" value="ZN2_CY6_FUNGAL_2"/>
    <property type="match status" value="1"/>
</dbReference>
<sequence length="153" mass="17968">MRCRELKKKCDNALPSCTRCSEFGAKCLYLTYEEYQQSLGETVVRLGRQLDEMQSYIDEMNAERQKYDSPSLWDGYESPETIEFYRFLLKTRQDYAKRREEVVLAEYDAPLKERAVQWHATLGAGGIMIETDIQTFGDLLDFELKMKKIAQSY</sequence>